<evidence type="ECO:0000256" key="1">
    <source>
        <dbReference type="ARBA" id="ARBA00004170"/>
    </source>
</evidence>
<dbReference type="GO" id="GO:0070382">
    <property type="term" value="C:exocytic vesicle"/>
    <property type="evidence" value="ECO:0007669"/>
    <property type="project" value="TreeGrafter"/>
</dbReference>
<dbReference type="InterPro" id="IPR035892">
    <property type="entry name" value="C2_domain_sf"/>
</dbReference>
<evidence type="ECO:0000256" key="4">
    <source>
        <dbReference type="ARBA" id="ARBA00023136"/>
    </source>
</evidence>
<dbReference type="Proteomes" id="UP000005408">
    <property type="component" value="Unassembled WGS sequence"/>
</dbReference>
<evidence type="ECO:0000313" key="10">
    <source>
        <dbReference type="Proteomes" id="UP000005408"/>
    </source>
</evidence>
<keyword evidence="10" id="KW-1185">Reference proteome</keyword>
<evidence type="ECO:0000256" key="5">
    <source>
        <dbReference type="ARBA" id="ARBA00023816"/>
    </source>
</evidence>
<dbReference type="Gene3D" id="2.60.40.150">
    <property type="entry name" value="C2 domain"/>
    <property type="match status" value="2"/>
</dbReference>
<dbReference type="GO" id="GO:0017156">
    <property type="term" value="P:calcium-ion regulated exocytosis"/>
    <property type="evidence" value="ECO:0007669"/>
    <property type="project" value="TreeGrafter"/>
</dbReference>
<keyword evidence="4" id="KW-0472">Membrane</keyword>
<feature type="compositionally biased region" description="Low complexity" evidence="7">
    <location>
        <begin position="254"/>
        <end position="267"/>
    </location>
</feature>
<feature type="domain" description="C2" evidence="8">
    <location>
        <begin position="341"/>
        <end position="467"/>
    </location>
</feature>
<sequence length="631" mass="72201">MTIKQASPELLSDLPLIAKRVEEMKVSSKRRSHNRSRSDLTDSILITEKWMKYEELVHQESMYDEGTAPLAEPESMCNITSLNLENNGKSVDLEDVKFYEEQQKYDYTENICCLQDGPVVKLPTETCPTSQGENMPVASSSSDRSYRAQELDGFAIDWWVRLTTATSRLLICTSLDIPITIRMASILNTSRRCVKKLYEIFCCDNKCCDCCFGSEKKLTKSDIQHSFRESSARLDSTSSAAESTRSFRERMESDNASSRTDSVSSASQLSGEYRRGTTTPVIDMKPIEFWAANRESVQPKQHRRRLPSETEISVENFQPDLYEEEKTEPCLTDEEKLAKFQLGQIHIGLNYEVSTKVLMVKIIEAKDLPRPFSMDENKQDMAHSNPYCKVCLLPDQKNSQQTSVQRKTQEPTWNEYFMFEIPYSEVQMRTLEILVKDFDKYSRHCIIGQVYLPLTNLQLLKGVHMWKPLSPSTKERHDLGEILLSLNYLPTAGRLNIDVIKAKQLLQTDMIGGSDPFVKITMVHFEKPIKNKKTSGKKNTIDPVFNESINFNITPQQLENTSIVITVWDYNSKSKDDFVGRVVLGKYGSGPHEYTHWNRMLTSQRSAVAQWHSLRSRQECDQVSPASIAVP</sequence>
<dbReference type="FunFam" id="2.60.40.150:FF:000053">
    <property type="entry name" value="synaptotagmin-17 isoform X1"/>
    <property type="match status" value="1"/>
</dbReference>
<dbReference type="GO" id="GO:0001786">
    <property type="term" value="F:phosphatidylserine binding"/>
    <property type="evidence" value="ECO:0007669"/>
    <property type="project" value="TreeGrafter"/>
</dbReference>
<comment type="subcellular location">
    <subcellularLocation>
        <location evidence="1">Membrane</location>
        <topology evidence="1">Peripheral membrane protein</topology>
    </subcellularLocation>
</comment>
<evidence type="ECO:0000313" key="9">
    <source>
        <dbReference type="EnsemblMetazoa" id="G1068.1:cds"/>
    </source>
</evidence>
<evidence type="ECO:0000256" key="6">
    <source>
        <dbReference type="ARBA" id="ARBA00031667"/>
    </source>
</evidence>
<keyword evidence="2" id="KW-0677">Repeat</keyword>
<protein>
    <recommendedName>
        <fullName evidence="5">Synaptotagmin-17</fullName>
    </recommendedName>
    <alternativeName>
        <fullName evidence="6">Synaptotagmin XVII</fullName>
    </alternativeName>
</protein>
<feature type="domain" description="C2" evidence="8">
    <location>
        <begin position="478"/>
        <end position="612"/>
    </location>
</feature>
<dbReference type="GO" id="GO:0000149">
    <property type="term" value="F:SNARE binding"/>
    <property type="evidence" value="ECO:0007669"/>
    <property type="project" value="TreeGrafter"/>
</dbReference>
<dbReference type="SMART" id="SM00239">
    <property type="entry name" value="C2"/>
    <property type="match status" value="2"/>
</dbReference>
<dbReference type="CDD" id="cd08390">
    <property type="entry name" value="C2A_Synaptotagmin-15-17"/>
    <property type="match status" value="1"/>
</dbReference>
<feature type="compositionally biased region" description="Polar residues" evidence="7">
    <location>
        <begin position="234"/>
        <end position="244"/>
    </location>
</feature>
<evidence type="ECO:0000259" key="8">
    <source>
        <dbReference type="PROSITE" id="PS50004"/>
    </source>
</evidence>
<dbReference type="PANTHER" id="PTHR10024">
    <property type="entry name" value="SYNAPTOTAGMIN"/>
    <property type="match status" value="1"/>
</dbReference>
<proteinExistence type="predicted"/>
<evidence type="ECO:0000256" key="3">
    <source>
        <dbReference type="ARBA" id="ARBA00022782"/>
    </source>
</evidence>
<dbReference type="PRINTS" id="PR00399">
    <property type="entry name" value="SYNAPTOTAGMN"/>
</dbReference>
<dbReference type="SUPFAM" id="SSF49562">
    <property type="entry name" value="C2 domain (Calcium/lipid-binding domain, CaLB)"/>
    <property type="match status" value="2"/>
</dbReference>
<dbReference type="PANTHER" id="PTHR10024:SF348">
    <property type="entry name" value="SYNAPTOTAGMIN-17"/>
    <property type="match status" value="1"/>
</dbReference>
<dbReference type="GO" id="GO:0005509">
    <property type="term" value="F:calcium ion binding"/>
    <property type="evidence" value="ECO:0007669"/>
    <property type="project" value="TreeGrafter"/>
</dbReference>
<accession>A0A8W8HR27</accession>
<dbReference type="AlphaFoldDB" id="A0A8W8HR27"/>
<organism evidence="9 10">
    <name type="scientific">Magallana gigas</name>
    <name type="common">Pacific oyster</name>
    <name type="synonym">Crassostrea gigas</name>
    <dbReference type="NCBI Taxonomy" id="29159"/>
    <lineage>
        <taxon>Eukaryota</taxon>
        <taxon>Metazoa</taxon>
        <taxon>Spiralia</taxon>
        <taxon>Lophotrochozoa</taxon>
        <taxon>Mollusca</taxon>
        <taxon>Bivalvia</taxon>
        <taxon>Autobranchia</taxon>
        <taxon>Pteriomorphia</taxon>
        <taxon>Ostreida</taxon>
        <taxon>Ostreoidea</taxon>
        <taxon>Ostreidae</taxon>
        <taxon>Magallana</taxon>
    </lineage>
</organism>
<name>A0A8W8HR27_MAGGI</name>
<dbReference type="GO" id="GO:0030154">
    <property type="term" value="P:cell differentiation"/>
    <property type="evidence" value="ECO:0007669"/>
    <property type="project" value="UniProtKB-KW"/>
</dbReference>
<dbReference type="GO" id="GO:0005886">
    <property type="term" value="C:plasma membrane"/>
    <property type="evidence" value="ECO:0007669"/>
    <property type="project" value="TreeGrafter"/>
</dbReference>
<dbReference type="InterPro" id="IPR047897">
    <property type="entry name" value="Synaptotagmin-15/17_C2A"/>
</dbReference>
<feature type="region of interest" description="Disordered" evidence="7">
    <location>
        <begin position="296"/>
        <end position="326"/>
    </location>
</feature>
<dbReference type="Pfam" id="PF00168">
    <property type="entry name" value="C2"/>
    <property type="match status" value="2"/>
</dbReference>
<dbReference type="InterPro" id="IPR000008">
    <property type="entry name" value="C2_dom"/>
</dbReference>
<dbReference type="FunFam" id="2.60.40.150:FF:000064">
    <property type="entry name" value="synaptotagmin-17 isoform X1"/>
    <property type="match status" value="1"/>
</dbReference>
<feature type="region of interest" description="Disordered" evidence="7">
    <location>
        <begin position="234"/>
        <end position="277"/>
    </location>
</feature>
<dbReference type="GO" id="GO:0030276">
    <property type="term" value="F:clathrin binding"/>
    <property type="evidence" value="ECO:0007669"/>
    <property type="project" value="TreeGrafter"/>
</dbReference>
<evidence type="ECO:0000256" key="2">
    <source>
        <dbReference type="ARBA" id="ARBA00022737"/>
    </source>
</evidence>
<reference evidence="9" key="1">
    <citation type="submission" date="2022-08" db="UniProtKB">
        <authorList>
            <consortium name="EnsemblMetazoa"/>
        </authorList>
    </citation>
    <scope>IDENTIFICATION</scope>
    <source>
        <strain evidence="9">05x7-T-G4-1.051#20</strain>
    </source>
</reference>
<dbReference type="InterPro" id="IPR001565">
    <property type="entry name" value="Synaptotagmin"/>
</dbReference>
<keyword evidence="3" id="KW-0221">Differentiation</keyword>
<evidence type="ECO:0000256" key="7">
    <source>
        <dbReference type="SAM" id="MobiDB-lite"/>
    </source>
</evidence>
<dbReference type="PROSITE" id="PS50004">
    <property type="entry name" value="C2"/>
    <property type="match status" value="2"/>
</dbReference>
<dbReference type="GO" id="GO:0005544">
    <property type="term" value="F:calcium-dependent phospholipid binding"/>
    <property type="evidence" value="ECO:0007669"/>
    <property type="project" value="TreeGrafter"/>
</dbReference>
<dbReference type="EnsemblMetazoa" id="G1068.1">
    <property type="protein sequence ID" value="G1068.1:cds"/>
    <property type="gene ID" value="G1068"/>
</dbReference>